<evidence type="ECO:0000313" key="1">
    <source>
        <dbReference type="EMBL" id="MFC3980462.1"/>
    </source>
</evidence>
<accession>A0ABV8EVQ1</accession>
<keyword evidence="2" id="KW-1185">Reference proteome</keyword>
<dbReference type="RefSeq" id="WP_362911329.1">
    <property type="nucleotide sequence ID" value="NZ_JBHSBC010000009.1"/>
</dbReference>
<name>A0ABV8EVQ1_9ACTN</name>
<comment type="caution">
    <text evidence="1">The sequence shown here is derived from an EMBL/GenBank/DDBJ whole genome shotgun (WGS) entry which is preliminary data.</text>
</comment>
<reference evidence="2" key="1">
    <citation type="journal article" date="2019" name="Int. J. Syst. Evol. Microbiol.">
        <title>The Global Catalogue of Microorganisms (GCM) 10K type strain sequencing project: providing services to taxonomists for standard genome sequencing and annotation.</title>
        <authorList>
            <consortium name="The Broad Institute Genomics Platform"/>
            <consortium name="The Broad Institute Genome Sequencing Center for Infectious Disease"/>
            <person name="Wu L."/>
            <person name="Ma J."/>
        </authorList>
    </citation>
    <scope>NUCLEOTIDE SEQUENCE [LARGE SCALE GENOMIC DNA]</scope>
    <source>
        <strain evidence="2">TBRC 7912</strain>
    </source>
</reference>
<dbReference type="EMBL" id="JBHSBC010000009">
    <property type="protein sequence ID" value="MFC3980462.1"/>
    <property type="molecule type" value="Genomic_DNA"/>
</dbReference>
<gene>
    <name evidence="1" type="ORF">ACFOYY_10035</name>
</gene>
<proteinExistence type="predicted"/>
<organism evidence="1 2">
    <name type="scientific">Streptosporangium jomthongense</name>
    <dbReference type="NCBI Taxonomy" id="1193683"/>
    <lineage>
        <taxon>Bacteria</taxon>
        <taxon>Bacillati</taxon>
        <taxon>Actinomycetota</taxon>
        <taxon>Actinomycetes</taxon>
        <taxon>Streptosporangiales</taxon>
        <taxon>Streptosporangiaceae</taxon>
        <taxon>Streptosporangium</taxon>
    </lineage>
</organism>
<evidence type="ECO:0008006" key="3">
    <source>
        <dbReference type="Google" id="ProtNLM"/>
    </source>
</evidence>
<protein>
    <recommendedName>
        <fullName evidence="3">FxLD family lantipeptide</fullName>
    </recommendedName>
</protein>
<evidence type="ECO:0000313" key="2">
    <source>
        <dbReference type="Proteomes" id="UP001595698"/>
    </source>
</evidence>
<dbReference type="Proteomes" id="UP001595698">
    <property type="component" value="Unassembled WGS sequence"/>
</dbReference>
<sequence>MSKSASDVEFFAPMTAMGSLLDGLDMRIVETGPAVLARKCSTDNGCDTKKTGDC</sequence>